<dbReference type="OrthoDB" id="4230923at2759"/>
<reference evidence="3 4" key="1">
    <citation type="submission" date="2013-12" db="EMBL/GenBank/DDBJ databases">
        <authorList>
            <person name="Cubeta M."/>
            <person name="Pakala S."/>
            <person name="Fedorova N."/>
            <person name="Thomas E."/>
            <person name="Dean R."/>
            <person name="Jabaji S."/>
            <person name="Neate S."/>
            <person name="Toda T."/>
            <person name="Tavantzis S."/>
            <person name="Vilgalys R."/>
            <person name="Bharathan N."/>
            <person name="Pakala S."/>
            <person name="Losada L.S."/>
            <person name="Zafar N."/>
            <person name="Nierman W."/>
        </authorList>
    </citation>
    <scope>NUCLEOTIDE SEQUENCE [LARGE SCALE GENOMIC DNA]</scope>
    <source>
        <strain evidence="3 4">123E</strain>
    </source>
</reference>
<gene>
    <name evidence="3" type="ORF">V565_206670</name>
</gene>
<dbReference type="Proteomes" id="UP000027456">
    <property type="component" value="Unassembled WGS sequence"/>
</dbReference>
<keyword evidence="4" id="KW-1185">Reference proteome</keyword>
<organism evidence="3 4">
    <name type="scientific">Rhizoctonia solani 123E</name>
    <dbReference type="NCBI Taxonomy" id="1423351"/>
    <lineage>
        <taxon>Eukaryota</taxon>
        <taxon>Fungi</taxon>
        <taxon>Dikarya</taxon>
        <taxon>Basidiomycota</taxon>
        <taxon>Agaricomycotina</taxon>
        <taxon>Agaricomycetes</taxon>
        <taxon>Cantharellales</taxon>
        <taxon>Ceratobasidiaceae</taxon>
        <taxon>Rhizoctonia</taxon>
    </lineage>
</organism>
<dbReference type="AlphaFoldDB" id="A0A074RGS7"/>
<dbReference type="GO" id="GO:0003676">
    <property type="term" value="F:nucleic acid binding"/>
    <property type="evidence" value="ECO:0007669"/>
    <property type="project" value="InterPro"/>
</dbReference>
<dbReference type="SUPFAM" id="SSF57756">
    <property type="entry name" value="Retrovirus zinc finger-like domains"/>
    <property type="match status" value="1"/>
</dbReference>
<keyword evidence="1" id="KW-0507">mRNA processing</keyword>
<dbReference type="InterPro" id="IPR036875">
    <property type="entry name" value="Znf_CCHC_sf"/>
</dbReference>
<comment type="caution">
    <text evidence="3">The sequence shown here is derived from an EMBL/GenBank/DDBJ whole genome shotgun (WGS) entry which is preliminary data.</text>
</comment>
<evidence type="ECO:0000313" key="3">
    <source>
        <dbReference type="EMBL" id="KEP46301.1"/>
    </source>
</evidence>
<feature type="region of interest" description="Disordered" evidence="2">
    <location>
        <begin position="605"/>
        <end position="640"/>
    </location>
</feature>
<evidence type="ECO:0000313" key="4">
    <source>
        <dbReference type="Proteomes" id="UP000027456"/>
    </source>
</evidence>
<dbReference type="STRING" id="1423351.A0A074RGS7"/>
<sequence>MTKAAATRAKATASRTASSSKEPTLPTSRAGSVAAEPLPTPEDSALFVKPLTATAAKAFLFGQNYLESKTETVTASLCSNLLAAIADHPDATEAICALISSVRLILPIAFELVCETNARLTSIADKVDSLLASPDKEPHAPSPPVLVELGEKLDKVTKDIQKATETWQTVPPRTRDRTPPPCPQPAPTPPAPVGPTRAELSRNRRLLSQGCFILVEPTPSGSLDNLTARALVQKAEFAWNAAWEKIKDTDTSRSLKLTEKPRVAFKAANRLARGGVRYELGDRTQAALLSDARISVEFEKGFGGASCRGQGATILLQCAPVEYNPEDPAAIPRFEEENMLQRGDVLSMSWCKPAHKRKPEQTMAVLKLEMRSHDLADRLITEGGQLQYTPVLFRKASQEPMRCLRCQKYGHKVIKCLNGPEDVCSQCGGAHRIANCDDKDKKWCVPCQSGAHCSYDRDCPSFKAEREKFNARRPENKSLLFGGPRAYDPRHRPLNLPPHPISEMFPDGGYTSHAVAQNQAYIDAYRPPRWHSRERLRKETGQGELWEGPNLWTAPLSLARVTGSNAMRVDAPWYHILPNPATATARSPSPPASAFAHIFTPAAYSPSRPTPVTPTRERVTLEVPPTPSHESILSSPLQFP</sequence>
<evidence type="ECO:0000256" key="1">
    <source>
        <dbReference type="ARBA" id="ARBA00022664"/>
    </source>
</evidence>
<dbReference type="GO" id="GO:0006397">
    <property type="term" value="P:mRNA processing"/>
    <property type="evidence" value="ECO:0007669"/>
    <property type="project" value="UniProtKB-KW"/>
</dbReference>
<feature type="compositionally biased region" description="Polar residues" evidence="2">
    <location>
        <begin position="628"/>
        <end position="640"/>
    </location>
</feature>
<feature type="compositionally biased region" description="Pro residues" evidence="2">
    <location>
        <begin position="179"/>
        <end position="193"/>
    </location>
</feature>
<feature type="region of interest" description="Disordered" evidence="2">
    <location>
        <begin position="167"/>
        <end position="197"/>
    </location>
</feature>
<feature type="region of interest" description="Disordered" evidence="2">
    <location>
        <begin position="1"/>
        <end position="38"/>
    </location>
</feature>
<evidence type="ECO:0000256" key="2">
    <source>
        <dbReference type="SAM" id="MobiDB-lite"/>
    </source>
</evidence>
<feature type="compositionally biased region" description="Low complexity" evidence="2">
    <location>
        <begin position="1"/>
        <end position="21"/>
    </location>
</feature>
<accession>A0A074RGS7</accession>
<feature type="non-terminal residue" evidence="3">
    <location>
        <position position="640"/>
    </location>
</feature>
<protein>
    <submittedName>
        <fullName evidence="3">Uncharacterized protein</fullName>
    </submittedName>
</protein>
<dbReference type="EMBL" id="AZST01001173">
    <property type="protein sequence ID" value="KEP46301.1"/>
    <property type="molecule type" value="Genomic_DNA"/>
</dbReference>
<dbReference type="HOGENOM" id="CLU_026178_0_0_1"/>
<dbReference type="GO" id="GO:0008270">
    <property type="term" value="F:zinc ion binding"/>
    <property type="evidence" value="ECO:0007669"/>
    <property type="project" value="InterPro"/>
</dbReference>
<name>A0A074RGS7_9AGAM</name>
<proteinExistence type="predicted"/>